<dbReference type="GO" id="GO:0008017">
    <property type="term" value="F:microtubule binding"/>
    <property type="evidence" value="ECO:0007669"/>
    <property type="project" value="TreeGrafter"/>
</dbReference>
<dbReference type="PANTHER" id="PTHR12509">
    <property type="entry name" value="SPERMATOGENESIS-ASSOCIATED 4-RELATED"/>
    <property type="match status" value="1"/>
</dbReference>
<reference evidence="6" key="1">
    <citation type="submission" date="2021-02" db="EMBL/GenBank/DDBJ databases">
        <authorList>
            <person name="Dougan E. K."/>
            <person name="Rhodes N."/>
            <person name="Thang M."/>
            <person name="Chan C."/>
        </authorList>
    </citation>
    <scope>NUCLEOTIDE SEQUENCE</scope>
</reference>
<keyword evidence="2" id="KW-0539">Nucleus</keyword>
<dbReference type="OrthoDB" id="62528at2759"/>
<comment type="function">
    <text evidence="3">May play a role in apoptosis regulation.</text>
</comment>
<dbReference type="GO" id="GO:0051493">
    <property type="term" value="P:regulation of cytoskeleton organization"/>
    <property type="evidence" value="ECO:0007669"/>
    <property type="project" value="TreeGrafter"/>
</dbReference>
<comment type="caution">
    <text evidence="6">The sequence shown here is derived from an EMBL/GenBank/DDBJ whole genome shotgun (WGS) entry which is preliminary data.</text>
</comment>
<dbReference type="FunFam" id="1.10.418.10:FF:000061">
    <property type="entry name" value="Spermatogenesis associated 4"/>
    <property type="match status" value="1"/>
</dbReference>
<evidence type="ECO:0000313" key="6">
    <source>
        <dbReference type="EMBL" id="CAE7294457.1"/>
    </source>
</evidence>
<dbReference type="PANTHER" id="PTHR12509:SF8">
    <property type="entry name" value="SPERMATOGENESIS-ASSOCIATED PROTEIN 4"/>
    <property type="match status" value="1"/>
</dbReference>
<dbReference type="InterPro" id="IPR010441">
    <property type="entry name" value="CH_2"/>
</dbReference>
<dbReference type="SUPFAM" id="SSF47576">
    <property type="entry name" value="Calponin-homology domain, CH-domain"/>
    <property type="match status" value="1"/>
</dbReference>
<evidence type="ECO:0000256" key="3">
    <source>
        <dbReference type="ARBA" id="ARBA00058372"/>
    </source>
</evidence>
<evidence type="ECO:0000256" key="1">
    <source>
        <dbReference type="ARBA" id="ARBA00004123"/>
    </source>
</evidence>
<dbReference type="PROSITE" id="PS50021">
    <property type="entry name" value="CH"/>
    <property type="match status" value="1"/>
</dbReference>
<dbReference type="GO" id="GO:0005634">
    <property type="term" value="C:nucleus"/>
    <property type="evidence" value="ECO:0007669"/>
    <property type="project" value="UniProtKB-SubCell"/>
</dbReference>
<protein>
    <recommendedName>
        <fullName evidence="4">Spermatogenesis-associated protein 4</fullName>
    </recommendedName>
</protein>
<dbReference type="InterPro" id="IPR001715">
    <property type="entry name" value="CH_dom"/>
</dbReference>
<feature type="domain" description="Calponin-homology (CH)" evidence="5">
    <location>
        <begin position="16"/>
        <end position="120"/>
    </location>
</feature>
<dbReference type="GO" id="GO:0005930">
    <property type="term" value="C:axoneme"/>
    <property type="evidence" value="ECO:0007669"/>
    <property type="project" value="TreeGrafter"/>
</dbReference>
<accession>A0A812NF45</accession>
<dbReference type="Gene3D" id="1.10.418.10">
    <property type="entry name" value="Calponin-like domain"/>
    <property type="match status" value="1"/>
</dbReference>
<gene>
    <name evidence="6" type="primary">SPATA4</name>
    <name evidence="6" type="ORF">SNAT2548_LOCUS15507</name>
</gene>
<sequence>MAAGATLPAEPAKSLTSLPREVLKWIQSLDLSYSVRNVKRDFANGFLVAEIFSRYHAQDISMHSFDNGLKAATKNDNWEQLFRFFRKHNYPISRADFDPVMESQPGAAVALLIKVYTLLTNRTVPIFLSEDIPDNLDPSNSPNKKVAVETLLEPSVAPSSVEPPIEESRADLGDARPDAYHIFQVGIETLQSLGRGK</sequence>
<dbReference type="Proteomes" id="UP000604046">
    <property type="component" value="Unassembled WGS sequence"/>
</dbReference>
<comment type="subcellular location">
    <subcellularLocation>
        <location evidence="1">Nucleus</location>
    </subcellularLocation>
</comment>
<dbReference type="Pfam" id="PF06294">
    <property type="entry name" value="CH_2"/>
    <property type="match status" value="1"/>
</dbReference>
<dbReference type="InterPro" id="IPR036872">
    <property type="entry name" value="CH_dom_sf"/>
</dbReference>
<dbReference type="EMBL" id="CAJNDS010002001">
    <property type="protein sequence ID" value="CAE7294457.1"/>
    <property type="molecule type" value="Genomic_DNA"/>
</dbReference>
<proteinExistence type="predicted"/>
<dbReference type="InterPro" id="IPR052111">
    <property type="entry name" value="Spermatogenesis_Ciliary_MAP"/>
</dbReference>
<name>A0A812NF45_9DINO</name>
<evidence type="ECO:0000256" key="2">
    <source>
        <dbReference type="ARBA" id="ARBA00023242"/>
    </source>
</evidence>
<organism evidence="6 7">
    <name type="scientific">Symbiodinium natans</name>
    <dbReference type="NCBI Taxonomy" id="878477"/>
    <lineage>
        <taxon>Eukaryota</taxon>
        <taxon>Sar</taxon>
        <taxon>Alveolata</taxon>
        <taxon>Dinophyceae</taxon>
        <taxon>Suessiales</taxon>
        <taxon>Symbiodiniaceae</taxon>
        <taxon>Symbiodinium</taxon>
    </lineage>
</organism>
<evidence type="ECO:0000259" key="5">
    <source>
        <dbReference type="PROSITE" id="PS50021"/>
    </source>
</evidence>
<evidence type="ECO:0000313" key="7">
    <source>
        <dbReference type="Proteomes" id="UP000604046"/>
    </source>
</evidence>
<dbReference type="AlphaFoldDB" id="A0A812NF45"/>
<keyword evidence="7" id="KW-1185">Reference proteome</keyword>
<evidence type="ECO:0000256" key="4">
    <source>
        <dbReference type="ARBA" id="ARBA00071322"/>
    </source>
</evidence>